<dbReference type="SUPFAM" id="SSF46579">
    <property type="entry name" value="Prefoldin"/>
    <property type="match status" value="1"/>
</dbReference>
<proteinExistence type="inferred from homology"/>
<evidence type="ECO:0000256" key="1">
    <source>
        <dbReference type="ARBA" id="ARBA00008045"/>
    </source>
</evidence>
<dbReference type="PANTHER" id="PTHR22904">
    <property type="entry name" value="TPR REPEAT CONTAINING PROTEIN"/>
    <property type="match status" value="1"/>
</dbReference>
<dbReference type="OMA" id="PMHIAKE"/>
<evidence type="ECO:0000256" key="2">
    <source>
        <dbReference type="ARBA" id="ARBA00022737"/>
    </source>
</evidence>
<dbReference type="Proteomes" id="UP000030762">
    <property type="component" value="Unassembled WGS sequence"/>
</dbReference>
<dbReference type="SMART" id="SM00028">
    <property type="entry name" value="TPR"/>
    <property type="match status" value="2"/>
</dbReference>
<dbReference type="RefSeq" id="XP_008613458.1">
    <property type="nucleotide sequence ID" value="XM_008615236.1"/>
</dbReference>
<organism evidence="6 7">
    <name type="scientific">Saprolegnia diclina (strain VS20)</name>
    <dbReference type="NCBI Taxonomy" id="1156394"/>
    <lineage>
        <taxon>Eukaryota</taxon>
        <taxon>Sar</taxon>
        <taxon>Stramenopiles</taxon>
        <taxon>Oomycota</taxon>
        <taxon>Saprolegniomycetes</taxon>
        <taxon>Saprolegniales</taxon>
        <taxon>Saprolegniaceae</taxon>
        <taxon>Saprolegnia</taxon>
    </lineage>
</organism>
<keyword evidence="7" id="KW-1185">Reference proteome</keyword>
<dbReference type="InterPro" id="IPR019734">
    <property type="entry name" value="TPR_rpt"/>
</dbReference>
<feature type="repeat" description="TPR" evidence="4">
    <location>
        <begin position="13"/>
        <end position="46"/>
    </location>
</feature>
<dbReference type="PROSITE" id="PS50005">
    <property type="entry name" value="TPR"/>
    <property type="match status" value="1"/>
</dbReference>
<gene>
    <name evidence="6" type="ORF">SDRG_09311</name>
</gene>
<evidence type="ECO:0000256" key="5">
    <source>
        <dbReference type="SAM" id="Coils"/>
    </source>
</evidence>
<name>T0QHZ2_SAPDV</name>
<dbReference type="GO" id="GO:0051082">
    <property type="term" value="F:unfolded protein binding"/>
    <property type="evidence" value="ECO:0007669"/>
    <property type="project" value="InterPro"/>
</dbReference>
<dbReference type="GO" id="GO:0006457">
    <property type="term" value="P:protein folding"/>
    <property type="evidence" value="ECO:0007669"/>
    <property type="project" value="InterPro"/>
</dbReference>
<accession>T0QHZ2</accession>
<dbReference type="PANTHER" id="PTHR22904:SF523">
    <property type="entry name" value="STRESS-INDUCED-PHOSPHOPROTEIN 1"/>
    <property type="match status" value="1"/>
</dbReference>
<dbReference type="OrthoDB" id="2423701at2759"/>
<dbReference type="Gene3D" id="1.10.287.370">
    <property type="match status" value="1"/>
</dbReference>
<comment type="similarity">
    <text evidence="1">Belongs to the prefoldin subunit beta family.</text>
</comment>
<evidence type="ECO:0000256" key="3">
    <source>
        <dbReference type="ARBA" id="ARBA00022803"/>
    </source>
</evidence>
<feature type="coiled-coil region" evidence="5">
    <location>
        <begin position="196"/>
        <end position="237"/>
    </location>
</feature>
<dbReference type="STRING" id="1156394.T0QHZ2"/>
<dbReference type="InterPro" id="IPR002777">
    <property type="entry name" value="PFD_beta-like"/>
</dbReference>
<evidence type="ECO:0000256" key="4">
    <source>
        <dbReference type="PROSITE-ProRule" id="PRU00339"/>
    </source>
</evidence>
<dbReference type="InterPro" id="IPR011990">
    <property type="entry name" value="TPR-like_helical_dom_sf"/>
</dbReference>
<dbReference type="Gene3D" id="1.25.40.10">
    <property type="entry name" value="Tetratricopeptide repeat domain"/>
    <property type="match status" value="1"/>
</dbReference>
<dbReference type="InterPro" id="IPR009053">
    <property type="entry name" value="Prefoldin"/>
</dbReference>
<evidence type="ECO:0000313" key="6">
    <source>
        <dbReference type="EMBL" id="EQC33335.1"/>
    </source>
</evidence>
<sequence length="242" mass="26886">MPLVVKGRMSEVAEQEKNLGNEEFNAKNYDQAIVHYSEAIRLAPGNHIYYSNRSAAYGAINQWEKAEQDAKECVRLNPSFKKGLLRLANAQRQLGKNDDAVATMALANGGAAPAKRPKQENAPLPASVQKELQELQPQFQTLHRELETIEAKLGAFSREKKRIQLTKEELSALPSGTHTYASIGKMFLEMSTEENVARLTTNAAKMDDQVAALEARKQYLERQKASLETNIAELLAQCKTSA</sequence>
<keyword evidence="2" id="KW-0677">Repeat</keyword>
<dbReference type="Pfam" id="PF00515">
    <property type="entry name" value="TPR_1"/>
    <property type="match status" value="1"/>
</dbReference>
<keyword evidence="5" id="KW-0175">Coiled coil</keyword>
<protein>
    <submittedName>
        <fullName evidence="6">Uncharacterized protein</fullName>
    </submittedName>
</protein>
<dbReference type="eggNOG" id="KOG0548">
    <property type="taxonomic scope" value="Eukaryota"/>
</dbReference>
<dbReference type="AlphaFoldDB" id="T0QHZ2"/>
<evidence type="ECO:0000313" key="7">
    <source>
        <dbReference type="Proteomes" id="UP000030762"/>
    </source>
</evidence>
<dbReference type="SUPFAM" id="SSF48452">
    <property type="entry name" value="TPR-like"/>
    <property type="match status" value="1"/>
</dbReference>
<dbReference type="GeneID" id="19950038"/>
<dbReference type="GO" id="GO:0051879">
    <property type="term" value="F:Hsp90 protein binding"/>
    <property type="evidence" value="ECO:0007669"/>
    <property type="project" value="TreeGrafter"/>
</dbReference>
<keyword evidence="3 4" id="KW-0802">TPR repeat</keyword>
<reference evidence="6 7" key="1">
    <citation type="submission" date="2012-04" db="EMBL/GenBank/DDBJ databases">
        <title>The Genome Sequence of Saprolegnia declina VS20.</title>
        <authorList>
            <consortium name="The Broad Institute Genome Sequencing Platform"/>
            <person name="Russ C."/>
            <person name="Nusbaum C."/>
            <person name="Tyler B."/>
            <person name="van West P."/>
            <person name="Dieguez-Uribeondo J."/>
            <person name="de Bruijn I."/>
            <person name="Tripathy S."/>
            <person name="Jiang R."/>
            <person name="Young S.K."/>
            <person name="Zeng Q."/>
            <person name="Gargeya S."/>
            <person name="Fitzgerald M."/>
            <person name="Haas B."/>
            <person name="Abouelleil A."/>
            <person name="Alvarado L."/>
            <person name="Arachchi H.M."/>
            <person name="Berlin A."/>
            <person name="Chapman S.B."/>
            <person name="Goldberg J."/>
            <person name="Griggs A."/>
            <person name="Gujja S."/>
            <person name="Hansen M."/>
            <person name="Howarth C."/>
            <person name="Imamovic A."/>
            <person name="Larimer J."/>
            <person name="McCowen C."/>
            <person name="Montmayeur A."/>
            <person name="Murphy C."/>
            <person name="Neiman D."/>
            <person name="Pearson M."/>
            <person name="Priest M."/>
            <person name="Roberts A."/>
            <person name="Saif S."/>
            <person name="Shea T."/>
            <person name="Sisk P."/>
            <person name="Sykes S."/>
            <person name="Wortman J."/>
            <person name="Nusbaum C."/>
            <person name="Birren B."/>
        </authorList>
    </citation>
    <scope>NUCLEOTIDE SEQUENCE [LARGE SCALE GENOMIC DNA]</scope>
    <source>
        <strain evidence="6 7">VS20</strain>
    </source>
</reference>
<dbReference type="EMBL" id="JH767160">
    <property type="protein sequence ID" value="EQC33335.1"/>
    <property type="molecule type" value="Genomic_DNA"/>
</dbReference>
<dbReference type="VEuPathDB" id="FungiDB:SDRG_09311"/>
<dbReference type="InParanoid" id="T0QHZ2"/>
<dbReference type="Pfam" id="PF01920">
    <property type="entry name" value="Prefoldin_2"/>
    <property type="match status" value="1"/>
</dbReference>
<dbReference type="GO" id="GO:0016272">
    <property type="term" value="C:prefoldin complex"/>
    <property type="evidence" value="ECO:0007669"/>
    <property type="project" value="InterPro"/>
</dbReference>